<protein>
    <submittedName>
        <fullName evidence="2">Uncharacterized protein</fullName>
    </submittedName>
</protein>
<evidence type="ECO:0000313" key="3">
    <source>
        <dbReference type="Proteomes" id="UP000198981"/>
    </source>
</evidence>
<evidence type="ECO:0000256" key="1">
    <source>
        <dbReference type="SAM" id="MobiDB-lite"/>
    </source>
</evidence>
<sequence>MRLYPFGSDDVQDPAERNHPFERVALREAQGLVEVMGPLADGPGLRGRELHLHPLACRGVRHHDQQSVVPVADGPGVAPVVVGLAGTRVLRSSPSECPEGPQRLQHGFAVAVGVDLQREPHEVVHRPDRRGEGRTTLDRRLDLPGCRLQALDRVDQSHGLGRGQPLLLQPGEDIHHLVLHQVSPHLAVRHRLHQVPPQRLRHAVVQLLLRRGRRDGRVSCTVFGSGRRPGLRDTGVGPRTGRYAGGLTRTEPGLTIEASSGCRNSPTCTPAGV</sequence>
<reference evidence="3" key="1">
    <citation type="submission" date="2016-10" db="EMBL/GenBank/DDBJ databases">
        <authorList>
            <person name="Varghese N."/>
            <person name="Submissions S."/>
        </authorList>
    </citation>
    <scope>NUCLEOTIDE SEQUENCE [LARGE SCALE GENOMIC DNA]</scope>
    <source>
        <strain evidence="3">DSM 45722</strain>
    </source>
</reference>
<name>A0A1G4XFZ4_9ACTN</name>
<dbReference type="EMBL" id="FMUH01000001">
    <property type="protein sequence ID" value="SCX40143.1"/>
    <property type="molecule type" value="Genomic_DNA"/>
</dbReference>
<dbReference type="AlphaFoldDB" id="A0A1G4XFZ4"/>
<keyword evidence="3" id="KW-1185">Reference proteome</keyword>
<organism evidence="2 3">
    <name type="scientific">Klenkia marina</name>
    <dbReference type="NCBI Taxonomy" id="1960309"/>
    <lineage>
        <taxon>Bacteria</taxon>
        <taxon>Bacillati</taxon>
        <taxon>Actinomycetota</taxon>
        <taxon>Actinomycetes</taxon>
        <taxon>Geodermatophilales</taxon>
        <taxon>Geodermatophilaceae</taxon>
        <taxon>Klenkia</taxon>
    </lineage>
</organism>
<feature type="region of interest" description="Disordered" evidence="1">
    <location>
        <begin position="229"/>
        <end position="249"/>
    </location>
</feature>
<proteinExistence type="predicted"/>
<dbReference type="Proteomes" id="UP000198981">
    <property type="component" value="Unassembled WGS sequence"/>
</dbReference>
<accession>A0A1G4XFZ4</accession>
<evidence type="ECO:0000313" key="2">
    <source>
        <dbReference type="EMBL" id="SCX40143.1"/>
    </source>
</evidence>
<gene>
    <name evidence="2" type="ORF">SAMN03159343_0892</name>
</gene>